<evidence type="ECO:0000259" key="1">
    <source>
        <dbReference type="Pfam" id="PF22818"/>
    </source>
</evidence>
<proteinExistence type="predicted"/>
<dbReference type="EMBL" id="JACDUS010000003">
    <property type="protein sequence ID" value="MBA2881250.1"/>
    <property type="molecule type" value="Genomic_DNA"/>
</dbReference>
<dbReference type="AlphaFoldDB" id="A0A7W0C8Q7"/>
<sequence>MNHDNKGYCLQRLENLSGQRISATVRAPASSVWFSGHFPQDPVLPGIAQLFIVLQVIEEATKRAVVLQKVHRTKYRRVIRPEEEIEISVSPADNAAGQWRFELTVEKQLACRGRLQAQFVE</sequence>
<reference evidence="2 3" key="1">
    <citation type="submission" date="2020-07" db="EMBL/GenBank/DDBJ databases">
        <title>Genomic Encyclopedia of Type Strains, Phase IV (KMG-IV): sequencing the most valuable type-strain genomes for metagenomic binning, comparative biology and taxonomic classification.</title>
        <authorList>
            <person name="Goeker M."/>
        </authorList>
    </citation>
    <scope>NUCLEOTIDE SEQUENCE [LARGE SCALE GENOMIC DNA]</scope>
    <source>
        <strain evidence="2 3">DSM 17721</strain>
    </source>
</reference>
<evidence type="ECO:0000313" key="3">
    <source>
        <dbReference type="Proteomes" id="UP000525298"/>
    </source>
</evidence>
<keyword evidence="3" id="KW-1185">Reference proteome</keyword>
<dbReference type="Pfam" id="PF22818">
    <property type="entry name" value="ApeI-like"/>
    <property type="match status" value="1"/>
</dbReference>
<dbReference type="Gene3D" id="3.10.129.10">
    <property type="entry name" value="Hotdog Thioesterase"/>
    <property type="match status" value="1"/>
</dbReference>
<accession>A0A7W0C8Q7</accession>
<dbReference type="GO" id="GO:0016829">
    <property type="term" value="F:lyase activity"/>
    <property type="evidence" value="ECO:0007669"/>
    <property type="project" value="UniProtKB-KW"/>
</dbReference>
<organism evidence="2 3">
    <name type="scientific">Desulfosalsimonas propionicica</name>
    <dbReference type="NCBI Taxonomy" id="332175"/>
    <lineage>
        <taxon>Bacteria</taxon>
        <taxon>Pseudomonadati</taxon>
        <taxon>Thermodesulfobacteriota</taxon>
        <taxon>Desulfobacteria</taxon>
        <taxon>Desulfobacterales</taxon>
        <taxon>Desulfosalsimonadaceae</taxon>
        <taxon>Desulfosalsimonas</taxon>
    </lineage>
</organism>
<dbReference type="RefSeq" id="WP_181550898.1">
    <property type="nucleotide sequence ID" value="NZ_JACDUS010000003.1"/>
</dbReference>
<evidence type="ECO:0000313" key="2">
    <source>
        <dbReference type="EMBL" id="MBA2881250.1"/>
    </source>
</evidence>
<dbReference type="SUPFAM" id="SSF54637">
    <property type="entry name" value="Thioesterase/thiol ester dehydrase-isomerase"/>
    <property type="match status" value="1"/>
</dbReference>
<protein>
    <submittedName>
        <fullName evidence="2">3-hydroxymyristoyl/3-hydroxydecanoyl-(Acyl carrier protein) dehydratase</fullName>
    </submittedName>
</protein>
<gene>
    <name evidence="2" type="ORF">HNR65_001576</name>
</gene>
<dbReference type="InterPro" id="IPR029069">
    <property type="entry name" value="HotDog_dom_sf"/>
</dbReference>
<feature type="domain" description="ApeI dehydratase-like" evidence="1">
    <location>
        <begin position="17"/>
        <end position="113"/>
    </location>
</feature>
<comment type="caution">
    <text evidence="2">The sequence shown here is derived from an EMBL/GenBank/DDBJ whole genome shotgun (WGS) entry which is preliminary data.</text>
</comment>
<name>A0A7W0C8Q7_9BACT</name>
<dbReference type="Proteomes" id="UP000525298">
    <property type="component" value="Unassembled WGS sequence"/>
</dbReference>
<dbReference type="InterPro" id="IPR054545">
    <property type="entry name" value="ApeI-like"/>
</dbReference>